<dbReference type="EC" id="2.6.1.-" evidence="7"/>
<comment type="caution">
    <text evidence="9">The sequence shown here is derived from an EMBL/GenBank/DDBJ whole genome shotgun (WGS) entry which is preliminary data.</text>
</comment>
<evidence type="ECO:0000256" key="5">
    <source>
        <dbReference type="ARBA" id="ARBA00022679"/>
    </source>
</evidence>
<dbReference type="InterPro" id="IPR004839">
    <property type="entry name" value="Aminotransferase_I/II_large"/>
</dbReference>
<evidence type="ECO:0000256" key="7">
    <source>
        <dbReference type="RuleBase" id="RU000481"/>
    </source>
</evidence>
<dbReference type="InterPro" id="IPR050596">
    <property type="entry name" value="AspAT/PAT-like"/>
</dbReference>
<dbReference type="PANTHER" id="PTHR46383">
    <property type="entry name" value="ASPARTATE AMINOTRANSFERASE"/>
    <property type="match status" value="1"/>
</dbReference>
<protein>
    <recommendedName>
        <fullName evidence="7">Aminotransferase</fullName>
        <ecNumber evidence="7">2.6.1.-</ecNumber>
    </recommendedName>
</protein>
<feature type="domain" description="Aminotransferase class I/classII large" evidence="8">
    <location>
        <begin position="35"/>
        <end position="384"/>
    </location>
</feature>
<evidence type="ECO:0000256" key="1">
    <source>
        <dbReference type="ARBA" id="ARBA00001933"/>
    </source>
</evidence>
<gene>
    <name evidence="9" type="ORF">D5R95_04675</name>
</gene>
<evidence type="ECO:0000256" key="6">
    <source>
        <dbReference type="ARBA" id="ARBA00022898"/>
    </source>
</evidence>
<evidence type="ECO:0000313" key="10">
    <source>
        <dbReference type="Proteomes" id="UP000284763"/>
    </source>
</evidence>
<dbReference type="GO" id="GO:0008483">
    <property type="term" value="F:transaminase activity"/>
    <property type="evidence" value="ECO:0007669"/>
    <property type="project" value="UniProtKB-KW"/>
</dbReference>
<sequence>MLNNCDPSKFLASKLENVPPSGIRRFFDLVSDIDDVISLGVGEPDFHTPWHIREACIHAIEEGETSYTSNFGLKELREEISNLYLLRHSTHYNPENEVLITTGVSEALDIAIRTIVNPGDEIIIVEPSYVAYTPSVIFSGGTPVPVKTHVENNFKLVPEDLRSAISDKTKAIILNYPNNPTGAAMGKKELELIADIVEENDLLVISDEIYECLTYNKKHTCFATLEGMKERTILLNGFSKAYSMTGFRVAYALAPPELINAMMLIHQYTMLCAPTVAQIGAIEALKYGNSSMDKMIREYDRRRRLIVNSFNDIGLSCFEPEGAFYAFPSVRSTGLTSEHFAEKLLNEQKVATVPGDVFGKSGEGFLRCSYAASTENIKIALERIEQFISDLE</sequence>
<dbReference type="InterPro" id="IPR015421">
    <property type="entry name" value="PyrdxlP-dep_Trfase_major"/>
</dbReference>
<dbReference type="Gene3D" id="3.40.640.10">
    <property type="entry name" value="Type I PLP-dependent aspartate aminotransferase-like (Major domain)"/>
    <property type="match status" value="1"/>
</dbReference>
<evidence type="ECO:0000256" key="4">
    <source>
        <dbReference type="ARBA" id="ARBA00022576"/>
    </source>
</evidence>
<dbReference type="GO" id="GO:0030170">
    <property type="term" value="F:pyridoxal phosphate binding"/>
    <property type="evidence" value="ECO:0007669"/>
    <property type="project" value="InterPro"/>
</dbReference>
<name>A0A3R7YIK1_9EURY</name>
<dbReference type="SUPFAM" id="SSF53383">
    <property type="entry name" value="PLP-dependent transferases"/>
    <property type="match status" value="1"/>
</dbReference>
<evidence type="ECO:0000256" key="2">
    <source>
        <dbReference type="ARBA" id="ARBA00007441"/>
    </source>
</evidence>
<dbReference type="Pfam" id="PF00155">
    <property type="entry name" value="Aminotran_1_2"/>
    <property type="match status" value="1"/>
</dbReference>
<dbReference type="Proteomes" id="UP000284763">
    <property type="component" value="Unassembled WGS sequence"/>
</dbReference>
<dbReference type="Gene3D" id="3.90.1150.10">
    <property type="entry name" value="Aspartate Aminotransferase, domain 1"/>
    <property type="match status" value="1"/>
</dbReference>
<dbReference type="EMBL" id="QZAB01000299">
    <property type="protein sequence ID" value="RQD85451.1"/>
    <property type="molecule type" value="Genomic_DNA"/>
</dbReference>
<comment type="cofactor">
    <cofactor evidence="1 7">
        <name>pyridoxal 5'-phosphate</name>
        <dbReference type="ChEBI" id="CHEBI:597326"/>
    </cofactor>
</comment>
<dbReference type="CDD" id="cd00609">
    <property type="entry name" value="AAT_like"/>
    <property type="match status" value="1"/>
</dbReference>
<proteinExistence type="inferred from homology"/>
<dbReference type="PROSITE" id="PS00105">
    <property type="entry name" value="AA_TRANSFER_CLASS_1"/>
    <property type="match status" value="1"/>
</dbReference>
<evidence type="ECO:0000256" key="3">
    <source>
        <dbReference type="ARBA" id="ARBA00011738"/>
    </source>
</evidence>
<dbReference type="FunFam" id="3.40.640.10:FF:000033">
    <property type="entry name" value="Aspartate aminotransferase"/>
    <property type="match status" value="1"/>
</dbReference>
<dbReference type="InterPro" id="IPR004838">
    <property type="entry name" value="NHTrfase_class1_PyrdxlP-BS"/>
</dbReference>
<comment type="similarity">
    <text evidence="2 7">Belongs to the class-I pyridoxal-phosphate-dependent aminotransferase family.</text>
</comment>
<evidence type="ECO:0000259" key="8">
    <source>
        <dbReference type="Pfam" id="PF00155"/>
    </source>
</evidence>
<comment type="subunit">
    <text evidence="3">Homodimer.</text>
</comment>
<dbReference type="AlphaFoldDB" id="A0A3R7YIK1"/>
<dbReference type="InterPro" id="IPR015424">
    <property type="entry name" value="PyrdxlP-dep_Trfase"/>
</dbReference>
<dbReference type="PANTHER" id="PTHR46383:SF3">
    <property type="entry name" value="ASPARTATE AMINOTRANSFERASE-RELATED"/>
    <property type="match status" value="1"/>
</dbReference>
<reference evidence="9 10" key="1">
    <citation type="submission" date="2018-08" db="EMBL/GenBank/DDBJ databases">
        <title>The metabolism and importance of syntrophic acetate oxidation coupled to methane or sulfide production in haloalkaline environments.</title>
        <authorList>
            <person name="Timmers P.H.A."/>
            <person name="Vavourakis C.D."/>
            <person name="Sorokin D.Y."/>
            <person name="Sinninghe Damste J.S."/>
            <person name="Muyzer G."/>
            <person name="Stams A.J.M."/>
            <person name="Plugge C.M."/>
        </authorList>
    </citation>
    <scope>NUCLEOTIDE SEQUENCE [LARGE SCALE GENOMIC DNA]</scope>
    <source>
        <strain evidence="9">MSAO_Arc3</strain>
    </source>
</reference>
<organism evidence="9 10">
    <name type="scientific">Methanosalsum natronophilum</name>
    <dbReference type="NCBI Taxonomy" id="768733"/>
    <lineage>
        <taxon>Archaea</taxon>
        <taxon>Methanobacteriati</taxon>
        <taxon>Methanobacteriota</taxon>
        <taxon>Stenosarchaea group</taxon>
        <taxon>Methanomicrobia</taxon>
        <taxon>Methanosarcinales</taxon>
        <taxon>Methanosarcinaceae</taxon>
        <taxon>Methanosalsum</taxon>
    </lineage>
</organism>
<keyword evidence="4 7" id="KW-0032">Aminotransferase</keyword>
<dbReference type="InterPro" id="IPR015422">
    <property type="entry name" value="PyrdxlP-dep_Trfase_small"/>
</dbReference>
<evidence type="ECO:0000313" key="9">
    <source>
        <dbReference type="EMBL" id="RQD85451.1"/>
    </source>
</evidence>
<accession>A0A3R7YIK1</accession>
<keyword evidence="5 7" id="KW-0808">Transferase</keyword>
<dbReference type="GO" id="GO:0006520">
    <property type="term" value="P:amino acid metabolic process"/>
    <property type="evidence" value="ECO:0007669"/>
    <property type="project" value="InterPro"/>
</dbReference>
<keyword evidence="6" id="KW-0663">Pyridoxal phosphate</keyword>